<dbReference type="SUPFAM" id="SSF51306">
    <property type="entry name" value="LexA/Signal peptidase"/>
    <property type="match status" value="1"/>
</dbReference>
<dbReference type="PRINTS" id="PR00727">
    <property type="entry name" value="LEADERPTASE"/>
</dbReference>
<dbReference type="PROSITE" id="PS00761">
    <property type="entry name" value="SPASE_I_3"/>
    <property type="match status" value="1"/>
</dbReference>
<evidence type="ECO:0000256" key="7">
    <source>
        <dbReference type="ARBA" id="ARBA00022801"/>
    </source>
</evidence>
<name>A0ABP0ETH9_9RICK</name>
<keyword evidence="8" id="KW-0472">Membrane</keyword>
<sequence length="244" mass="28217">MTLAQATINVRKKIKSFVKSIVSFSAVTLLALSFRSFIAEPFRIPSGSMKNGLLIGDYIFVSKITYGYSRHSLPFSLPLIKNRIFYKEPKRGDVTVFRPPYQTKMHYIKRIIGLPGDKIKITNCNLIVNDMQIDKNYLGTWLDLDIGINMDVYTEELDGKRYETIYNNNTPKTHWSNNTREFIVPKNSFFVLGDNRNHSTDSRFSEVGFIPKNNLVGKAKMIIFSFNSKNKLLFNSKRFFKLIQ</sequence>
<evidence type="ECO:0000256" key="2">
    <source>
        <dbReference type="ARBA" id="ARBA00004162"/>
    </source>
</evidence>
<dbReference type="InterPro" id="IPR019758">
    <property type="entry name" value="Pept_S26A_signal_pept_1_CS"/>
</dbReference>
<dbReference type="Proteomes" id="UP001314181">
    <property type="component" value="Unassembled WGS sequence"/>
</dbReference>
<organism evidence="11 12">
    <name type="scientific">Candidatus Xenohaliotis californiensis</name>
    <dbReference type="NCBI Taxonomy" id="84677"/>
    <lineage>
        <taxon>Bacteria</taxon>
        <taxon>Pseudomonadati</taxon>
        <taxon>Pseudomonadota</taxon>
        <taxon>Alphaproteobacteria</taxon>
        <taxon>Rickettsiales</taxon>
        <taxon>Anaplasmataceae</taxon>
        <taxon>Candidatus Xenohaliotis</taxon>
    </lineage>
</organism>
<evidence type="ECO:0000256" key="6">
    <source>
        <dbReference type="ARBA" id="ARBA00022692"/>
    </source>
</evidence>
<dbReference type="PANTHER" id="PTHR43390">
    <property type="entry name" value="SIGNAL PEPTIDASE I"/>
    <property type="match status" value="1"/>
</dbReference>
<proteinExistence type="inferred from homology"/>
<keyword evidence="12" id="KW-1185">Reference proteome</keyword>
<keyword evidence="9" id="KW-0645">Protease</keyword>
<dbReference type="NCBIfam" id="TIGR02227">
    <property type="entry name" value="sigpep_I_bact"/>
    <property type="match status" value="1"/>
</dbReference>
<protein>
    <recommendedName>
        <fullName evidence="5 9">Signal peptidase I</fullName>
        <ecNumber evidence="4 9">3.4.21.89</ecNumber>
    </recommendedName>
</protein>
<dbReference type="Gene3D" id="2.10.109.10">
    <property type="entry name" value="Umud Fragment, subunit A"/>
    <property type="match status" value="1"/>
</dbReference>
<dbReference type="CDD" id="cd06530">
    <property type="entry name" value="S26_SPase_I"/>
    <property type="match status" value="1"/>
</dbReference>
<comment type="caution">
    <text evidence="11">The sequence shown here is derived from an EMBL/GenBank/DDBJ whole genome shotgun (WGS) entry which is preliminary data.</text>
</comment>
<dbReference type="EMBL" id="CAWVOK010000026">
    <property type="protein sequence ID" value="CAK8163293.1"/>
    <property type="molecule type" value="Genomic_DNA"/>
</dbReference>
<dbReference type="GO" id="GO:0009003">
    <property type="term" value="F:signal peptidase activity"/>
    <property type="evidence" value="ECO:0007669"/>
    <property type="project" value="UniProtKB-EC"/>
</dbReference>
<dbReference type="InterPro" id="IPR036286">
    <property type="entry name" value="LexA/Signal_pep-like_sf"/>
</dbReference>
<dbReference type="PROSITE" id="PS00760">
    <property type="entry name" value="SPASE_I_2"/>
    <property type="match status" value="1"/>
</dbReference>
<reference evidence="11 12" key="1">
    <citation type="submission" date="2024-01" db="EMBL/GenBank/DDBJ databases">
        <authorList>
            <person name="Kunselman E."/>
        </authorList>
    </citation>
    <scope>NUCLEOTIDE SEQUENCE [LARGE SCALE GENOMIC DNA]</scope>
    <source>
        <strain evidence="11">2 abalone samples</strain>
    </source>
</reference>
<keyword evidence="8" id="KW-1133">Transmembrane helix</keyword>
<comment type="similarity">
    <text evidence="3 9">Belongs to the peptidase S26 family.</text>
</comment>
<dbReference type="PANTHER" id="PTHR43390:SF1">
    <property type="entry name" value="CHLOROPLAST PROCESSING PEPTIDASE"/>
    <property type="match status" value="1"/>
</dbReference>
<evidence type="ECO:0000256" key="3">
    <source>
        <dbReference type="ARBA" id="ARBA00009370"/>
    </source>
</evidence>
<evidence type="ECO:0000313" key="11">
    <source>
        <dbReference type="EMBL" id="CAK8163293.1"/>
    </source>
</evidence>
<evidence type="ECO:0000313" key="12">
    <source>
        <dbReference type="Proteomes" id="UP001314181"/>
    </source>
</evidence>
<dbReference type="Pfam" id="PF10502">
    <property type="entry name" value="Peptidase_S26"/>
    <property type="match status" value="1"/>
</dbReference>
<accession>A0ABP0ETH9</accession>
<evidence type="ECO:0000256" key="9">
    <source>
        <dbReference type="RuleBase" id="RU362042"/>
    </source>
</evidence>
<evidence type="ECO:0000256" key="5">
    <source>
        <dbReference type="ARBA" id="ARBA00019232"/>
    </source>
</evidence>
<dbReference type="InterPro" id="IPR000223">
    <property type="entry name" value="Pept_S26A_signal_pept_1"/>
</dbReference>
<dbReference type="EC" id="3.4.21.89" evidence="4 9"/>
<dbReference type="InterPro" id="IPR019757">
    <property type="entry name" value="Pept_S26A_signal_pept_1_Lys-AS"/>
</dbReference>
<evidence type="ECO:0000256" key="1">
    <source>
        <dbReference type="ARBA" id="ARBA00000677"/>
    </source>
</evidence>
<dbReference type="RefSeq" id="WP_338364370.1">
    <property type="nucleotide sequence ID" value="NZ_CAWVOK010000026.1"/>
</dbReference>
<comment type="catalytic activity">
    <reaction evidence="1 9">
        <text>Cleavage of hydrophobic, N-terminal signal or leader sequences from secreted and periplasmic proteins.</text>
        <dbReference type="EC" id="3.4.21.89"/>
    </reaction>
</comment>
<evidence type="ECO:0000259" key="10">
    <source>
        <dbReference type="Pfam" id="PF10502"/>
    </source>
</evidence>
<evidence type="ECO:0000256" key="4">
    <source>
        <dbReference type="ARBA" id="ARBA00013208"/>
    </source>
</evidence>
<dbReference type="InterPro" id="IPR019533">
    <property type="entry name" value="Peptidase_S26"/>
</dbReference>
<keyword evidence="7 9" id="KW-0378">Hydrolase</keyword>
<evidence type="ECO:0000256" key="8">
    <source>
        <dbReference type="ARBA" id="ARBA00022989"/>
    </source>
</evidence>
<feature type="domain" description="Peptidase S26" evidence="10">
    <location>
        <begin position="21"/>
        <end position="223"/>
    </location>
</feature>
<gene>
    <name evidence="11" type="primary">lepB</name>
    <name evidence="11" type="ORF">CAXC1_330053</name>
</gene>
<comment type="subcellular location">
    <subcellularLocation>
        <location evidence="2">Cell membrane</location>
        <topology evidence="2">Single-pass membrane protein</topology>
    </subcellularLocation>
    <subcellularLocation>
        <location evidence="9">Membrane</location>
        <topology evidence="9">Single-pass type II membrane protein</topology>
    </subcellularLocation>
</comment>
<keyword evidence="6" id="KW-0812">Transmembrane</keyword>